<dbReference type="InterPro" id="IPR001123">
    <property type="entry name" value="LeuE-type"/>
</dbReference>
<comment type="subcellular location">
    <subcellularLocation>
        <location evidence="1">Cell membrane</location>
        <topology evidence="1">Multi-pass membrane protein</topology>
    </subcellularLocation>
</comment>
<evidence type="ECO:0000313" key="8">
    <source>
        <dbReference type="Proteomes" id="UP000007463"/>
    </source>
</evidence>
<dbReference type="GO" id="GO:0015171">
    <property type="term" value="F:amino acid transmembrane transporter activity"/>
    <property type="evidence" value="ECO:0007669"/>
    <property type="project" value="TreeGrafter"/>
</dbReference>
<reference evidence="8" key="2">
    <citation type="submission" date="2011-02" db="EMBL/GenBank/DDBJ databases">
        <title>The complete genome of Fluviicola taffensis DSM 16823.</title>
        <authorList>
            <consortium name="US DOE Joint Genome Institute (JGI-PGF)"/>
            <person name="Lucas S."/>
            <person name="Copeland A."/>
            <person name="Lapidus A."/>
            <person name="Bruce D."/>
            <person name="Goodwin L."/>
            <person name="Pitluck S."/>
            <person name="Kyrpides N."/>
            <person name="Mavromatis K."/>
            <person name="Ivanova N."/>
            <person name="Mikhailova N."/>
            <person name="Pagani I."/>
            <person name="Chertkov O."/>
            <person name="Detter J.C."/>
            <person name="Han C."/>
            <person name="Tapia R."/>
            <person name="Land M."/>
            <person name="Hauser L."/>
            <person name="Markowitz V."/>
            <person name="Cheng J.-F."/>
            <person name="Hugenholtz P."/>
            <person name="Woyke T."/>
            <person name="Wu D."/>
            <person name="Tindall B."/>
            <person name="Pomrenke H.G."/>
            <person name="Brambilla E."/>
            <person name="Klenk H.-P."/>
            <person name="Eisen J.A."/>
        </authorList>
    </citation>
    <scope>NUCLEOTIDE SEQUENCE [LARGE SCALE GENOMIC DNA]</scope>
    <source>
        <strain evidence="8">DSM 16823 / RW262 / RW262</strain>
    </source>
</reference>
<proteinExistence type="predicted"/>
<feature type="transmembrane region" description="Helical" evidence="6">
    <location>
        <begin position="238"/>
        <end position="256"/>
    </location>
</feature>
<reference evidence="7 8" key="1">
    <citation type="journal article" date="2011" name="Stand. Genomic Sci.">
        <title>Complete genome sequence of the gliding freshwater bacterium Fluviicola taffensis type strain (RW262).</title>
        <authorList>
            <person name="Woyke T."/>
            <person name="Chertkov O."/>
            <person name="Lapidus A."/>
            <person name="Nolan M."/>
            <person name="Lucas S."/>
            <person name="Del Rio T.G."/>
            <person name="Tice H."/>
            <person name="Cheng J.F."/>
            <person name="Tapia R."/>
            <person name="Han C."/>
            <person name="Goodwin L."/>
            <person name="Pitluck S."/>
            <person name="Liolios K."/>
            <person name="Pagani I."/>
            <person name="Ivanova N."/>
            <person name="Huntemann M."/>
            <person name="Mavromatis K."/>
            <person name="Mikhailova N."/>
            <person name="Pati A."/>
            <person name="Chen A."/>
            <person name="Palaniappan K."/>
            <person name="Land M."/>
            <person name="Hauser L."/>
            <person name="Brambilla E.M."/>
            <person name="Rohde M."/>
            <person name="Mwirichia R."/>
            <person name="Sikorski J."/>
            <person name="Tindall B.J."/>
            <person name="Goker M."/>
            <person name="Bristow J."/>
            <person name="Eisen J.A."/>
            <person name="Markowitz V."/>
            <person name="Hugenholtz P."/>
            <person name="Klenk H.P."/>
            <person name="Kyrpides N.C."/>
        </authorList>
    </citation>
    <scope>NUCLEOTIDE SEQUENCE [LARGE SCALE GENOMIC DNA]</scope>
    <source>
        <strain evidence="8">DSM 16823 / RW262 / RW262</strain>
    </source>
</reference>
<gene>
    <name evidence="7" type="ordered locus">Fluta_1336</name>
</gene>
<dbReference type="eggNOG" id="COG1280">
    <property type="taxonomic scope" value="Bacteria"/>
</dbReference>
<dbReference type="PANTHER" id="PTHR30086">
    <property type="entry name" value="ARGININE EXPORTER PROTEIN ARGO"/>
    <property type="match status" value="1"/>
</dbReference>
<feature type="transmembrane region" description="Helical" evidence="6">
    <location>
        <begin position="81"/>
        <end position="101"/>
    </location>
</feature>
<dbReference type="PANTHER" id="PTHR30086:SF20">
    <property type="entry name" value="ARGININE EXPORTER PROTEIN ARGO-RELATED"/>
    <property type="match status" value="1"/>
</dbReference>
<dbReference type="HOGENOM" id="CLU_081564_0_0_10"/>
<evidence type="ECO:0000256" key="6">
    <source>
        <dbReference type="SAM" id="Phobius"/>
    </source>
</evidence>
<evidence type="ECO:0000256" key="2">
    <source>
        <dbReference type="ARBA" id="ARBA00022475"/>
    </source>
</evidence>
<dbReference type="Proteomes" id="UP000007463">
    <property type="component" value="Chromosome"/>
</dbReference>
<dbReference type="AlphaFoldDB" id="F2ICV7"/>
<protein>
    <submittedName>
        <fullName evidence="7">Lysine exporter protein (LYSE/YGGA)</fullName>
    </submittedName>
</protein>
<evidence type="ECO:0000256" key="3">
    <source>
        <dbReference type="ARBA" id="ARBA00022692"/>
    </source>
</evidence>
<keyword evidence="3 6" id="KW-0812">Transmembrane</keyword>
<evidence type="ECO:0000256" key="4">
    <source>
        <dbReference type="ARBA" id="ARBA00022989"/>
    </source>
</evidence>
<feature type="transmembrane region" description="Helical" evidence="6">
    <location>
        <begin position="198"/>
        <end position="218"/>
    </location>
</feature>
<dbReference type="STRING" id="755732.Fluta_1336"/>
<dbReference type="KEGG" id="fte:Fluta_1336"/>
<organism evidence="7 8">
    <name type="scientific">Fluviicola taffensis (strain DSM 16823 / NCIMB 13979 / RW262)</name>
    <dbReference type="NCBI Taxonomy" id="755732"/>
    <lineage>
        <taxon>Bacteria</taxon>
        <taxon>Pseudomonadati</taxon>
        <taxon>Bacteroidota</taxon>
        <taxon>Flavobacteriia</taxon>
        <taxon>Flavobacteriales</taxon>
        <taxon>Crocinitomicaceae</taxon>
        <taxon>Fluviicola</taxon>
    </lineage>
</organism>
<keyword evidence="8" id="KW-1185">Reference proteome</keyword>
<feature type="transmembrane region" description="Helical" evidence="6">
    <location>
        <begin position="46"/>
        <end position="69"/>
    </location>
</feature>
<evidence type="ECO:0000256" key="5">
    <source>
        <dbReference type="ARBA" id="ARBA00023136"/>
    </source>
</evidence>
<feature type="transmembrane region" description="Helical" evidence="6">
    <location>
        <begin position="155"/>
        <end position="178"/>
    </location>
</feature>
<name>F2ICV7_FLUTR</name>
<dbReference type="Pfam" id="PF01810">
    <property type="entry name" value="LysE"/>
    <property type="match status" value="1"/>
</dbReference>
<keyword evidence="5 6" id="KW-0472">Membrane</keyword>
<sequence>MLFFYKKSHFLSNPLLSRCFLLDYHPPRKTNDYICINRKTNLLLDILLKGIVTGFILSIMIGPVFFLLLETSIRKGVRAAIAFDLGVLLSDLIYIIIALIFYSEVSKITSGEYAHIIQIVGGIVLIGFGLVSFLKKPKENKGEAEKQVNSQTKDFILLGLKGFLLNFANPGVIFYWITVIALGADGKKSASNAINESTYWYILVIILTFFAVDLLKIIGAKKLRPFITEKVLVSLNRFVALVIIGTGILLIIKGFLAK</sequence>
<evidence type="ECO:0000313" key="7">
    <source>
        <dbReference type="EMBL" id="AEA43331.1"/>
    </source>
</evidence>
<dbReference type="GO" id="GO:0005886">
    <property type="term" value="C:plasma membrane"/>
    <property type="evidence" value="ECO:0007669"/>
    <property type="project" value="UniProtKB-SubCell"/>
</dbReference>
<evidence type="ECO:0000256" key="1">
    <source>
        <dbReference type="ARBA" id="ARBA00004651"/>
    </source>
</evidence>
<dbReference type="EMBL" id="CP002542">
    <property type="protein sequence ID" value="AEA43331.1"/>
    <property type="molecule type" value="Genomic_DNA"/>
</dbReference>
<feature type="transmembrane region" description="Helical" evidence="6">
    <location>
        <begin position="113"/>
        <end position="134"/>
    </location>
</feature>
<keyword evidence="2" id="KW-1003">Cell membrane</keyword>
<keyword evidence="4 6" id="KW-1133">Transmembrane helix</keyword>
<accession>F2ICV7</accession>